<protein>
    <submittedName>
        <fullName evidence="1">Uncharacterized protein</fullName>
    </submittedName>
</protein>
<dbReference type="InterPro" id="IPR051396">
    <property type="entry name" value="Bact_Antivir_Def_Nuclease"/>
</dbReference>
<comment type="caution">
    <text evidence="1">The sequence shown here is derived from an EMBL/GenBank/DDBJ whole genome shotgun (WGS) entry which is preliminary data.</text>
</comment>
<dbReference type="PANTHER" id="PTHR43581:SF3">
    <property type="entry name" value="AAA+ ATPASE DOMAIN-CONTAINING PROTEIN"/>
    <property type="match status" value="1"/>
</dbReference>
<proteinExistence type="predicted"/>
<organism evidence="1 2">
    <name type="scientific">Arthrobacter psychrochitiniphilus</name>
    <dbReference type="NCBI Taxonomy" id="291045"/>
    <lineage>
        <taxon>Bacteria</taxon>
        <taxon>Bacillati</taxon>
        <taxon>Actinomycetota</taxon>
        <taxon>Actinomycetes</taxon>
        <taxon>Micrococcales</taxon>
        <taxon>Micrococcaceae</taxon>
        <taxon>Arthrobacter</taxon>
    </lineage>
</organism>
<dbReference type="Gene3D" id="3.40.50.300">
    <property type="entry name" value="P-loop containing nucleotide triphosphate hydrolases"/>
    <property type="match status" value="1"/>
</dbReference>
<dbReference type="Proteomes" id="UP000246303">
    <property type="component" value="Unassembled WGS sequence"/>
</dbReference>
<name>A0A2V3DSE6_9MICC</name>
<dbReference type="CDD" id="cd00267">
    <property type="entry name" value="ABC_ATPase"/>
    <property type="match status" value="1"/>
</dbReference>
<dbReference type="EMBL" id="QHLZ01000004">
    <property type="protein sequence ID" value="PXA66060.1"/>
    <property type="molecule type" value="Genomic_DNA"/>
</dbReference>
<dbReference type="SUPFAM" id="SSF52540">
    <property type="entry name" value="P-loop containing nucleoside triphosphate hydrolases"/>
    <property type="match status" value="1"/>
</dbReference>
<reference evidence="1 2" key="1">
    <citation type="submission" date="2018-05" db="EMBL/GenBank/DDBJ databases">
        <title>Genetic diversity of glacier-inhabiting Cryobacterium bacteria in China and description of Cryobacterium mengkeensis sp. nov. and Arthrobacter glacialis sp. nov.</title>
        <authorList>
            <person name="Liu Q."/>
            <person name="Xin Y.-H."/>
        </authorList>
    </citation>
    <scope>NUCLEOTIDE SEQUENCE [LARGE SCALE GENOMIC DNA]</scope>
    <source>
        <strain evidence="1 2">GP3</strain>
    </source>
</reference>
<dbReference type="InterPro" id="IPR027417">
    <property type="entry name" value="P-loop_NTPase"/>
</dbReference>
<gene>
    <name evidence="1" type="ORF">CVS29_08765</name>
</gene>
<dbReference type="PANTHER" id="PTHR43581">
    <property type="entry name" value="ATP/GTP PHOSPHATASE"/>
    <property type="match status" value="1"/>
</dbReference>
<keyword evidence="2" id="KW-1185">Reference proteome</keyword>
<sequence>MNPIRVQFLRSTKRLFCRSEVENKKHSVTVPFDERSRGFVWFFSFLAYFSHIEHESNQPLILLLDEPGINPHAWAQNDLLRFIDERLAPKHQVIFSTHSPFMIDPHVLHRVRTVIDADDKGTLVSSEVMYADAETSFPLHAAMGVDLSKTLFVSPDTLVVEGPSDLMYLEILSQTLIAAGREGLNERWSIAPVGGIAKLPAFVSLLGANKLNIAVLADAGFEDAESIRKLEAAGKLADAGIILISEVVGREEADVEDLFDPVFYIKLVNGAYKSHLNGQDIKVGDLPKGDRITKRVEAVMKERGINKGRLNHYTPAKYLLQKQGTLKISPATLDRAEQLLMKINTFLSS</sequence>
<accession>A0A2V3DSE6</accession>
<dbReference type="AlphaFoldDB" id="A0A2V3DSE6"/>
<dbReference type="OrthoDB" id="3322489at2"/>
<evidence type="ECO:0000313" key="2">
    <source>
        <dbReference type="Proteomes" id="UP000246303"/>
    </source>
</evidence>
<evidence type="ECO:0000313" key="1">
    <source>
        <dbReference type="EMBL" id="PXA66060.1"/>
    </source>
</evidence>